<gene>
    <name evidence="1" type="ORF">MCHLO_11993</name>
</gene>
<reference evidence="1" key="1">
    <citation type="submission" date="2014-09" db="EMBL/GenBank/DDBJ databases">
        <title>Genome sequence of the luminous mushroom Mycena chlorophos for searching fungal bioluminescence genes.</title>
        <authorList>
            <person name="Tanaka Y."/>
            <person name="Kasuga D."/>
            <person name="Oba Y."/>
            <person name="Hase S."/>
            <person name="Sato K."/>
            <person name="Oba Y."/>
            <person name="Sakakibara Y."/>
        </authorList>
    </citation>
    <scope>NUCLEOTIDE SEQUENCE</scope>
</reference>
<keyword evidence="2" id="KW-1185">Reference proteome</keyword>
<dbReference type="EMBL" id="DF848931">
    <property type="protein sequence ID" value="GAT55200.1"/>
    <property type="molecule type" value="Genomic_DNA"/>
</dbReference>
<organism evidence="1 2">
    <name type="scientific">Mycena chlorophos</name>
    <name type="common">Agaric fungus</name>
    <name type="synonym">Agaricus chlorophos</name>
    <dbReference type="NCBI Taxonomy" id="658473"/>
    <lineage>
        <taxon>Eukaryota</taxon>
        <taxon>Fungi</taxon>
        <taxon>Dikarya</taxon>
        <taxon>Basidiomycota</taxon>
        <taxon>Agaricomycotina</taxon>
        <taxon>Agaricomycetes</taxon>
        <taxon>Agaricomycetidae</taxon>
        <taxon>Agaricales</taxon>
        <taxon>Marasmiineae</taxon>
        <taxon>Mycenaceae</taxon>
        <taxon>Mycena</taxon>
    </lineage>
</organism>
<proteinExistence type="predicted"/>
<evidence type="ECO:0000313" key="2">
    <source>
        <dbReference type="Proteomes" id="UP000815677"/>
    </source>
</evidence>
<evidence type="ECO:0000313" key="1">
    <source>
        <dbReference type="EMBL" id="GAT55200.1"/>
    </source>
</evidence>
<accession>A0ABQ0LVW3</accession>
<dbReference type="Proteomes" id="UP000815677">
    <property type="component" value="Unassembled WGS sequence"/>
</dbReference>
<protein>
    <submittedName>
        <fullName evidence="1">Uncharacterized protein</fullName>
    </submittedName>
</protein>
<sequence>MHPLDSPLKSPASSHALSPLRFKTSVLLVVELEFVIFLRPLHPPSNTASRTTPIESWPTPRIIPRHPDRPVNGFREVRQRNRRLAARAPVGSALLRACSFWTGIGQRRSSLRGTPSCNARALNTEARWLFWLNCMQDVRSSL</sequence>
<name>A0ABQ0LVW3_MYCCL</name>